<dbReference type="EMBL" id="BAFB01000266">
    <property type="protein sequence ID" value="GAB37133.1"/>
    <property type="molecule type" value="Genomic_DNA"/>
</dbReference>
<sequence length="80" mass="9096">MDNWPLESRALTTGGETFTTEFKRSDINDQDLTKTVPCLANGEGRSSSLPRQFRNIYHHGTECTKELACTQDLFRIRECG</sequence>
<accession>H5TUH5</accession>
<name>H5TUH5_GORO1</name>
<dbReference type="AlphaFoldDB" id="H5TUH5"/>
<keyword evidence="2" id="KW-1185">Reference proteome</keyword>
<evidence type="ECO:0000313" key="1">
    <source>
        <dbReference type="EMBL" id="GAB37133.1"/>
    </source>
</evidence>
<reference evidence="1" key="1">
    <citation type="submission" date="2012-02" db="EMBL/GenBank/DDBJ databases">
        <title>Whole genome shotgun sequence of Gordonia otitidis NBRC 100426.</title>
        <authorList>
            <person name="Yoshida I."/>
            <person name="Hosoyama A."/>
            <person name="Tsuchikane K."/>
            <person name="Katsumata H."/>
            <person name="Yamazaki S."/>
            <person name="Fujita N."/>
        </authorList>
    </citation>
    <scope>NUCLEOTIDE SEQUENCE [LARGE SCALE GENOMIC DNA]</scope>
    <source>
        <strain evidence="1">NBRC 100426</strain>
    </source>
</reference>
<dbReference type="Proteomes" id="UP000005038">
    <property type="component" value="Unassembled WGS sequence"/>
</dbReference>
<protein>
    <submittedName>
        <fullName evidence="1">Uncharacterized protein</fullName>
    </submittedName>
</protein>
<comment type="caution">
    <text evidence="1">The sequence shown here is derived from an EMBL/GenBank/DDBJ whole genome shotgun (WGS) entry which is preliminary data.</text>
</comment>
<evidence type="ECO:0000313" key="2">
    <source>
        <dbReference type="Proteomes" id="UP000005038"/>
    </source>
</evidence>
<proteinExistence type="predicted"/>
<organism evidence="1 2">
    <name type="scientific">Gordonia otitidis (strain DSM 44809 / CCUG 52243 / JCM 12355 / NBRC 100426 / IFM 10032)</name>
    <dbReference type="NCBI Taxonomy" id="1108044"/>
    <lineage>
        <taxon>Bacteria</taxon>
        <taxon>Bacillati</taxon>
        <taxon>Actinomycetota</taxon>
        <taxon>Actinomycetes</taxon>
        <taxon>Mycobacteriales</taxon>
        <taxon>Gordoniaceae</taxon>
        <taxon>Gordonia</taxon>
    </lineage>
</organism>
<gene>
    <name evidence="1" type="ORF">GOOTI_266_00220</name>
</gene>